<evidence type="ECO:0000256" key="1">
    <source>
        <dbReference type="ARBA" id="ARBA00004613"/>
    </source>
</evidence>
<name>Q0ZST1_PHLAR</name>
<dbReference type="VEuPathDB" id="VectorBase:PARGI1_005196"/>
<feature type="signal peptide" evidence="4">
    <location>
        <begin position="1"/>
        <end position="20"/>
    </location>
</feature>
<evidence type="ECO:0000256" key="3">
    <source>
        <dbReference type="ARBA" id="ARBA00022656"/>
    </source>
</evidence>
<dbReference type="Gene3D" id="1.10.238.20">
    <property type="entry name" value="Pheromone/general odorant binding protein domain"/>
    <property type="match status" value="1"/>
</dbReference>
<dbReference type="EMBL" id="DQ136165">
    <property type="protein sequence ID" value="ABA12150.1"/>
    <property type="molecule type" value="mRNA"/>
</dbReference>
<keyword evidence="3" id="KW-0800">Toxin</keyword>
<accession>Q0ZST1</accession>
<dbReference type="AlphaFoldDB" id="Q0ZST1"/>
<organism evidence="5">
    <name type="scientific">Phlebotomus argentipes</name>
    <name type="common">Phlebotomine sand fly</name>
    <dbReference type="NCBI Taxonomy" id="94469"/>
    <lineage>
        <taxon>Eukaryota</taxon>
        <taxon>Metazoa</taxon>
        <taxon>Ecdysozoa</taxon>
        <taxon>Arthropoda</taxon>
        <taxon>Hexapoda</taxon>
        <taxon>Insecta</taxon>
        <taxon>Pterygota</taxon>
        <taxon>Neoptera</taxon>
        <taxon>Endopterygota</taxon>
        <taxon>Diptera</taxon>
        <taxon>Nematocera</taxon>
        <taxon>Psychodoidea</taxon>
        <taxon>Psychodidae</taxon>
        <taxon>Phlebotomus</taxon>
        <taxon>Euphlebotomus</taxon>
    </lineage>
</organism>
<dbReference type="GO" id="GO:0090729">
    <property type="term" value="F:toxin activity"/>
    <property type="evidence" value="ECO:0007669"/>
    <property type="project" value="UniProtKB-KW"/>
</dbReference>
<comment type="subcellular location">
    <subcellularLocation>
        <location evidence="1">Secreted</location>
    </subcellularLocation>
</comment>
<reference evidence="5" key="1">
    <citation type="submission" date="2005-07" db="EMBL/GenBank/DDBJ databases">
        <title>Comparative analysis of the salivary transcripts from sand fly vectors of visceral leishmaniasis.</title>
        <authorList>
            <person name="Anderson J."/>
            <person name="Oliveira F."/>
            <person name="Kamhawi S."/>
            <person name="Reynoso D."/>
            <person name="Seitz A."/>
            <person name="Lawyer P."/>
            <person name="Rowton E."/>
            <person name="MyPham V."/>
            <person name="Garfield M."/>
            <person name="Valenzuela J.G."/>
        </authorList>
    </citation>
    <scope>NUCLEOTIDE SEQUENCE</scope>
</reference>
<evidence type="ECO:0000313" key="5">
    <source>
        <dbReference type="EMBL" id="ABA12150.1"/>
    </source>
</evidence>
<reference evidence="5" key="2">
    <citation type="journal article" date="2006" name="BMC Genomics">
        <title>Comparative salivary gland transcriptomics of sandfly vectors of visceral leishmaniasis.</title>
        <authorList>
            <person name="Anderson J.M."/>
            <person name="Oliveira F."/>
            <person name="Kamhawi S."/>
            <person name="Mans B.J."/>
            <person name="Reynoso D."/>
            <person name="Seitz A.E."/>
            <person name="Lawyer P."/>
            <person name="Garfield M."/>
            <person name="Pham M."/>
            <person name="Valenzuela J.G."/>
        </authorList>
    </citation>
    <scope>NUCLEOTIDE SEQUENCE</scope>
</reference>
<feature type="chain" id="PRO_5004179490" evidence="4">
    <location>
        <begin position="21"/>
        <end position="254"/>
    </location>
</feature>
<proteinExistence type="evidence at transcript level"/>
<dbReference type="SUPFAM" id="SSF47565">
    <property type="entry name" value="Insect pheromone/odorant-binding proteins"/>
    <property type="match status" value="1"/>
</dbReference>
<evidence type="ECO:0000256" key="4">
    <source>
        <dbReference type="SAM" id="SignalP"/>
    </source>
</evidence>
<dbReference type="GO" id="GO:0005549">
    <property type="term" value="F:odorant binding"/>
    <property type="evidence" value="ECO:0007669"/>
    <property type="project" value="InterPro"/>
</dbReference>
<evidence type="ECO:0000256" key="2">
    <source>
        <dbReference type="ARBA" id="ARBA00022525"/>
    </source>
</evidence>
<dbReference type="InterPro" id="IPR036728">
    <property type="entry name" value="PBP_GOBP_sf"/>
</dbReference>
<keyword evidence="2" id="KW-0964">Secreted</keyword>
<keyword evidence="4" id="KW-0732">Signal</keyword>
<protein>
    <submittedName>
        <fullName evidence="5">28 kDa salivary D7-related protein SP25</fullName>
    </submittedName>
</protein>
<sequence length="254" mass="30129">MKNLIRIIVAVISFLGLAHSLQFPRNADQTRWALKSCLREARPPRSLGAKWRELTLPKNERTFCFVQCLWTYLGIFDEKTRRFNTSAIETQFISRGSLSPKSLHTLKGQVKGKTCKEVYKFSIDFLKKYKSEFRHVFYLTDQTSLTWYSQNRGKVKGRDEKASSFCQKESNECERLHCRFYYYRLVDEDYKIIFFRKILIYGISNRQFNQCREEADKKNGCNVAKAFKECLEKIDNEKVQNAMEAWDYVSQRYA</sequence>
<dbReference type="GO" id="GO:0005576">
    <property type="term" value="C:extracellular region"/>
    <property type="evidence" value="ECO:0007669"/>
    <property type="project" value="UniProtKB-SubCell"/>
</dbReference>